<dbReference type="VEuPathDB" id="FungiDB:BD410DRAFT_468610"/>
<evidence type="ECO:0000256" key="1">
    <source>
        <dbReference type="SAM" id="MobiDB-lite"/>
    </source>
</evidence>
<reference evidence="2 3" key="1">
    <citation type="submission" date="2018-06" db="EMBL/GenBank/DDBJ databases">
        <title>A transcriptomic atlas of mushroom development highlights an independent origin of complex multicellularity.</title>
        <authorList>
            <consortium name="DOE Joint Genome Institute"/>
            <person name="Krizsan K."/>
            <person name="Almasi E."/>
            <person name="Merenyi Z."/>
            <person name="Sahu N."/>
            <person name="Viragh M."/>
            <person name="Koszo T."/>
            <person name="Mondo S."/>
            <person name="Kiss B."/>
            <person name="Balint B."/>
            <person name="Kues U."/>
            <person name="Barry K."/>
            <person name="Hegedus J.C."/>
            <person name="Henrissat B."/>
            <person name="Johnson J."/>
            <person name="Lipzen A."/>
            <person name="Ohm R."/>
            <person name="Nagy I."/>
            <person name="Pangilinan J."/>
            <person name="Yan J."/>
            <person name="Xiong Y."/>
            <person name="Grigoriev I.V."/>
            <person name="Hibbett D.S."/>
            <person name="Nagy L.G."/>
        </authorList>
    </citation>
    <scope>NUCLEOTIDE SEQUENCE [LARGE SCALE GENOMIC DNA]</scope>
    <source>
        <strain evidence="2 3">SZMC22713</strain>
    </source>
</reference>
<sequence length="96" mass="10849">MNNFLIVVQRVLHSVLCSRVLLHIRSAYKAQQRHLIGDSLPPIVIAQITEPLNDSLWPSDHSESHNGRRSHSPIYGESDLEIQRSTDLANVQTNLT</sequence>
<evidence type="ECO:0000313" key="3">
    <source>
        <dbReference type="Proteomes" id="UP000294933"/>
    </source>
</evidence>
<protein>
    <submittedName>
        <fullName evidence="2">Uncharacterized protein</fullName>
    </submittedName>
</protein>
<keyword evidence="3" id="KW-1185">Reference proteome</keyword>
<organism evidence="2 3">
    <name type="scientific">Rickenella mellea</name>
    <dbReference type="NCBI Taxonomy" id="50990"/>
    <lineage>
        <taxon>Eukaryota</taxon>
        <taxon>Fungi</taxon>
        <taxon>Dikarya</taxon>
        <taxon>Basidiomycota</taxon>
        <taxon>Agaricomycotina</taxon>
        <taxon>Agaricomycetes</taxon>
        <taxon>Hymenochaetales</taxon>
        <taxon>Rickenellaceae</taxon>
        <taxon>Rickenella</taxon>
    </lineage>
</organism>
<feature type="region of interest" description="Disordered" evidence="1">
    <location>
        <begin position="53"/>
        <end position="96"/>
    </location>
</feature>
<dbReference type="AlphaFoldDB" id="A0A4Y7PDP1"/>
<name>A0A4Y7PDP1_9AGAM</name>
<evidence type="ECO:0000313" key="2">
    <source>
        <dbReference type="EMBL" id="TDL13397.1"/>
    </source>
</evidence>
<feature type="compositionally biased region" description="Polar residues" evidence="1">
    <location>
        <begin position="83"/>
        <end position="96"/>
    </location>
</feature>
<gene>
    <name evidence="2" type="ORF">BD410DRAFT_468610</name>
</gene>
<dbReference type="Proteomes" id="UP000294933">
    <property type="component" value="Unassembled WGS sequence"/>
</dbReference>
<proteinExistence type="predicted"/>
<accession>A0A4Y7PDP1</accession>
<dbReference type="EMBL" id="ML170654">
    <property type="protein sequence ID" value="TDL13397.1"/>
    <property type="molecule type" value="Genomic_DNA"/>
</dbReference>